<accession>A0AAV9RA70</accession>
<proteinExistence type="predicted"/>
<evidence type="ECO:0000313" key="1">
    <source>
        <dbReference type="EMBL" id="KAK5606148.1"/>
    </source>
</evidence>
<keyword evidence="2" id="KW-1185">Reference proteome</keyword>
<gene>
    <name evidence="1" type="ORF">CRENBAI_026303</name>
</gene>
<reference evidence="1 2" key="1">
    <citation type="submission" date="2021-06" db="EMBL/GenBank/DDBJ databases">
        <authorList>
            <person name="Palmer J.M."/>
        </authorList>
    </citation>
    <scope>NUCLEOTIDE SEQUENCE [LARGE SCALE GENOMIC DNA]</scope>
    <source>
        <strain evidence="1 2">MEX-2019</strain>
        <tissue evidence="1">Muscle</tissue>
    </source>
</reference>
<sequence length="183" mass="19986">MNIIPKLMKIASSEMSEDLSTSAFSGNTNGWYGLLQSTSGTYTPSSTNCIRQGRGWSRCSVKSAISFLVDFAPSGTSISSLFDNPDSSVRTQQPYILCLGHPSGATHQYVIVVKTDKIAIPLGDEGLTCSLDKLFKMYWVCNLAYPVQLLSVFSSLEHIYEMPVSGKKRSKVVELISKLNALS</sequence>
<dbReference type="Proteomes" id="UP001311232">
    <property type="component" value="Unassembled WGS sequence"/>
</dbReference>
<dbReference type="EMBL" id="JAHHUM010002104">
    <property type="protein sequence ID" value="KAK5606148.1"/>
    <property type="molecule type" value="Genomic_DNA"/>
</dbReference>
<dbReference type="AlphaFoldDB" id="A0AAV9RA70"/>
<comment type="caution">
    <text evidence="1">The sequence shown here is derived from an EMBL/GenBank/DDBJ whole genome shotgun (WGS) entry which is preliminary data.</text>
</comment>
<name>A0AAV9RA70_9TELE</name>
<organism evidence="1 2">
    <name type="scientific">Crenichthys baileyi</name>
    <name type="common">White River springfish</name>
    <dbReference type="NCBI Taxonomy" id="28760"/>
    <lineage>
        <taxon>Eukaryota</taxon>
        <taxon>Metazoa</taxon>
        <taxon>Chordata</taxon>
        <taxon>Craniata</taxon>
        <taxon>Vertebrata</taxon>
        <taxon>Euteleostomi</taxon>
        <taxon>Actinopterygii</taxon>
        <taxon>Neopterygii</taxon>
        <taxon>Teleostei</taxon>
        <taxon>Neoteleostei</taxon>
        <taxon>Acanthomorphata</taxon>
        <taxon>Ovalentaria</taxon>
        <taxon>Atherinomorphae</taxon>
        <taxon>Cyprinodontiformes</taxon>
        <taxon>Goodeidae</taxon>
        <taxon>Crenichthys</taxon>
    </lineage>
</organism>
<evidence type="ECO:0000313" key="2">
    <source>
        <dbReference type="Proteomes" id="UP001311232"/>
    </source>
</evidence>
<protein>
    <submittedName>
        <fullName evidence="1">Uncharacterized protein</fullName>
    </submittedName>
</protein>